<sequence length="281" mass="30367">MHSRSRFPVARLAATAALALATFAAVGVPSAQASDTAPASRPAPDDPFVVTLSTDVSTTDFTHRKVKLSGTVTRADGTPVAGAPVKLLKTVLYNTWNPWGDPIDPIERETLPLGTLHTDAQGKFAVSNVPADRWLDRDSVHLFPRHQVEFQASYDPGDPSDGHFYFADTTVDVQPVTSAITYKVNKTKVRAGDALVVTGKVTWPAGHGPVAGTRVLLRTYYESAYDAKTTTDARGNFTVRAKIRGYDRDFVLFSAPKDYYVAGASKKLPVKNVTPRPVPVS</sequence>
<organism evidence="2 3">
    <name type="scientific">Streptomyces spectabilis</name>
    <dbReference type="NCBI Taxonomy" id="68270"/>
    <lineage>
        <taxon>Bacteria</taxon>
        <taxon>Bacillati</taxon>
        <taxon>Actinomycetota</taxon>
        <taxon>Actinomycetes</taxon>
        <taxon>Kitasatosporales</taxon>
        <taxon>Streptomycetaceae</taxon>
        <taxon>Streptomyces</taxon>
    </lineage>
</organism>
<keyword evidence="1" id="KW-0732">Signal</keyword>
<evidence type="ECO:0000256" key="1">
    <source>
        <dbReference type="SAM" id="SignalP"/>
    </source>
</evidence>
<name>A0A516R1L0_STRST</name>
<dbReference type="SUPFAM" id="SSF49464">
    <property type="entry name" value="Carboxypeptidase regulatory domain-like"/>
    <property type="match status" value="1"/>
</dbReference>
<dbReference type="AlphaFoldDB" id="A0A516R1L0"/>
<proteinExistence type="predicted"/>
<dbReference type="Proteomes" id="UP000316806">
    <property type="component" value="Chromosome"/>
</dbReference>
<reference evidence="2 3" key="1">
    <citation type="journal article" date="2019" name="J. Ind. Microbiol. Biotechnol.">
        <title>The complete genomic sequence of Streptomyces spectabilis NRRL-2792 and identification of secondary metabolite biosynthetic gene clusters.</title>
        <authorList>
            <person name="Sinha A."/>
            <person name="Phillips-Salemka S."/>
            <person name="Niraula T.A."/>
            <person name="Short K.A."/>
            <person name="Niraula N.P."/>
        </authorList>
    </citation>
    <scope>NUCLEOTIDE SEQUENCE [LARGE SCALE GENOMIC DNA]</scope>
    <source>
        <strain evidence="2 3">NRRL 2792</strain>
    </source>
</reference>
<feature type="chain" id="PRO_5022156284" evidence="1">
    <location>
        <begin position="34"/>
        <end position="281"/>
    </location>
</feature>
<protein>
    <submittedName>
        <fullName evidence="2">Acyl carrier protein</fullName>
    </submittedName>
</protein>
<dbReference type="InterPro" id="IPR008969">
    <property type="entry name" value="CarboxyPept-like_regulatory"/>
</dbReference>
<dbReference type="RefSeq" id="WP_144001122.1">
    <property type="nucleotide sequence ID" value="NZ_CP040916.1"/>
</dbReference>
<evidence type="ECO:0000313" key="2">
    <source>
        <dbReference type="EMBL" id="QDQ09544.1"/>
    </source>
</evidence>
<gene>
    <name evidence="2" type="ORF">FH965_02360</name>
</gene>
<dbReference type="EMBL" id="CP040916">
    <property type="protein sequence ID" value="QDQ09544.1"/>
    <property type="molecule type" value="Genomic_DNA"/>
</dbReference>
<feature type="signal peptide" evidence="1">
    <location>
        <begin position="1"/>
        <end position="33"/>
    </location>
</feature>
<accession>A0A516R1L0</accession>
<evidence type="ECO:0000313" key="3">
    <source>
        <dbReference type="Proteomes" id="UP000316806"/>
    </source>
</evidence>